<feature type="compositionally biased region" description="Acidic residues" evidence="1">
    <location>
        <begin position="142"/>
        <end position="155"/>
    </location>
</feature>
<feature type="compositionally biased region" description="Low complexity" evidence="1">
    <location>
        <begin position="124"/>
        <end position="141"/>
    </location>
</feature>
<comment type="caution">
    <text evidence="2">The sequence shown here is derived from an EMBL/GenBank/DDBJ whole genome shotgun (WGS) entry which is preliminary data.</text>
</comment>
<protein>
    <submittedName>
        <fullName evidence="2">Uncharacterized protein</fullName>
    </submittedName>
</protein>
<organism evidence="2 3">
    <name type="scientific">Favolaschia claudopus</name>
    <dbReference type="NCBI Taxonomy" id="2862362"/>
    <lineage>
        <taxon>Eukaryota</taxon>
        <taxon>Fungi</taxon>
        <taxon>Dikarya</taxon>
        <taxon>Basidiomycota</taxon>
        <taxon>Agaricomycotina</taxon>
        <taxon>Agaricomycetes</taxon>
        <taxon>Agaricomycetidae</taxon>
        <taxon>Agaricales</taxon>
        <taxon>Marasmiineae</taxon>
        <taxon>Mycenaceae</taxon>
        <taxon>Favolaschia</taxon>
    </lineage>
</organism>
<name>A0AAV9ZRV5_9AGAR</name>
<proteinExistence type="predicted"/>
<reference evidence="2 3" key="1">
    <citation type="journal article" date="2024" name="J Genomics">
        <title>Draft genome sequencing and assembly of Favolaschia claudopus CIRM-BRFM 2984 isolated from oak limbs.</title>
        <authorList>
            <person name="Navarro D."/>
            <person name="Drula E."/>
            <person name="Chaduli D."/>
            <person name="Cazenave R."/>
            <person name="Ahrendt S."/>
            <person name="Wang J."/>
            <person name="Lipzen A."/>
            <person name="Daum C."/>
            <person name="Barry K."/>
            <person name="Grigoriev I.V."/>
            <person name="Favel A."/>
            <person name="Rosso M.N."/>
            <person name="Martin F."/>
        </authorList>
    </citation>
    <scope>NUCLEOTIDE SEQUENCE [LARGE SCALE GENOMIC DNA]</scope>
    <source>
        <strain evidence="2 3">CIRM-BRFM 2984</strain>
    </source>
</reference>
<evidence type="ECO:0000313" key="2">
    <source>
        <dbReference type="EMBL" id="KAK6991560.1"/>
    </source>
</evidence>
<sequence>MGALMSSWRIRALHIILRQTIVDSDEDVEESQPTKKAKKASAPKPVPASDPQDQAFEEEDDAGENEHDEEDEEGANDDGDEDLHGLNPEELRQRLEQETPQWAKDDSADDEDEFPLHPQHTRSSSRASFSSGYQSVPASEIIDIDSDGEDSDSEPDPALRSYERLLLEWKQPIDGLLHSRLPHLASRGSNRRGSRNRLCNPGYYCAQRGRSPTAVGNTHPKLDLRQVRQVDGRRSVSVKPGRREIERARERPEWNDKHSISRDPSRAASSRPSTRIKREFEDIIPSASTVKSEPLDDLVPQPPAPNSIELRVNDRGVVGLKSQHRDVEKTLQLALDYYYGFHLTKHSYSDVAKKNQFALDALTNTAIDQSFQNIHDRISTDTEYCEGLASVLAGRISTFRRGFSRVNHISIRTTWM</sequence>
<feature type="region of interest" description="Disordered" evidence="1">
    <location>
        <begin position="19"/>
        <end position="157"/>
    </location>
</feature>
<keyword evidence="3" id="KW-1185">Reference proteome</keyword>
<evidence type="ECO:0000313" key="3">
    <source>
        <dbReference type="Proteomes" id="UP001362999"/>
    </source>
</evidence>
<feature type="compositionally biased region" description="Basic and acidic residues" evidence="1">
    <location>
        <begin position="82"/>
        <end position="97"/>
    </location>
</feature>
<gene>
    <name evidence="2" type="ORF">R3P38DRAFT_2803856</name>
</gene>
<feature type="compositionally biased region" description="Acidic residues" evidence="1">
    <location>
        <begin position="55"/>
        <end position="81"/>
    </location>
</feature>
<accession>A0AAV9ZRV5</accession>
<dbReference type="AlphaFoldDB" id="A0AAV9ZRV5"/>
<feature type="region of interest" description="Disordered" evidence="1">
    <location>
        <begin position="230"/>
        <end position="275"/>
    </location>
</feature>
<feature type="compositionally biased region" description="Basic and acidic residues" evidence="1">
    <location>
        <begin position="241"/>
        <end position="265"/>
    </location>
</feature>
<evidence type="ECO:0000256" key="1">
    <source>
        <dbReference type="SAM" id="MobiDB-lite"/>
    </source>
</evidence>
<dbReference type="Proteomes" id="UP001362999">
    <property type="component" value="Unassembled WGS sequence"/>
</dbReference>
<dbReference type="EMBL" id="JAWWNJ010000117">
    <property type="protein sequence ID" value="KAK6991560.1"/>
    <property type="molecule type" value="Genomic_DNA"/>
</dbReference>